<name>E7C6E6_9BACT</name>
<sequence>MSQSLAPGGFSRLNHSIPNPHVANLVAVNRPQHRGSSLVTTTIERLGKRQRVVQVGSLEDQGQAGQVVQRAGEGLGLLPDVTVDRQVTESQPTGGGAFDVHPGVSLLVGHHLDQSGPEFGRRVRKCTQHQPHHLQGL</sequence>
<protein>
    <submittedName>
        <fullName evidence="1">Uncharacterized protein</fullName>
    </submittedName>
</protein>
<accession>E7C6E6</accession>
<evidence type="ECO:0000313" key="1">
    <source>
        <dbReference type="EMBL" id="ADI23020.1"/>
    </source>
</evidence>
<dbReference type="AlphaFoldDB" id="E7C6E6"/>
<dbReference type="EMBL" id="GU568003">
    <property type="protein sequence ID" value="ADI23020.1"/>
    <property type="molecule type" value="Genomic_DNA"/>
</dbReference>
<organism evidence="1">
    <name type="scientific">uncultured Planctomycetales bacterium HF0500_40D21</name>
    <dbReference type="NCBI Taxonomy" id="710747"/>
    <lineage>
        <taxon>Bacteria</taxon>
        <taxon>Pseudomonadati</taxon>
        <taxon>Planctomycetota</taxon>
        <taxon>Planctomycetia</taxon>
        <taxon>Planctomycetales</taxon>
        <taxon>environmental samples</taxon>
    </lineage>
</organism>
<reference evidence="1" key="1">
    <citation type="submission" date="2010-01" db="EMBL/GenBank/DDBJ databases">
        <title>Genome fragments of uncultured bacteria from the North Pacific subtropical Gyre.</title>
        <authorList>
            <person name="Pham V.D."/>
            <person name="Delong E.F."/>
        </authorList>
    </citation>
    <scope>NUCLEOTIDE SEQUENCE</scope>
</reference>
<proteinExistence type="predicted"/>